<dbReference type="GO" id="GO:0046348">
    <property type="term" value="P:amino sugar catabolic process"/>
    <property type="evidence" value="ECO:0007669"/>
    <property type="project" value="InterPro"/>
</dbReference>
<dbReference type="EMBL" id="WPHG01000001">
    <property type="protein sequence ID" value="MVA96809.1"/>
    <property type="molecule type" value="Genomic_DNA"/>
</dbReference>
<dbReference type="InterPro" id="IPR005488">
    <property type="entry name" value="Etherase_MurQ"/>
</dbReference>
<dbReference type="Pfam" id="PF13580">
    <property type="entry name" value="SIS_2"/>
    <property type="match status" value="1"/>
</dbReference>
<dbReference type="GO" id="GO:0097367">
    <property type="term" value="F:carbohydrate derivative binding"/>
    <property type="evidence" value="ECO:0007669"/>
    <property type="project" value="InterPro"/>
</dbReference>
<evidence type="ECO:0000259" key="3">
    <source>
        <dbReference type="PROSITE" id="PS51464"/>
    </source>
</evidence>
<dbReference type="GO" id="GO:0009254">
    <property type="term" value="P:peptidoglycan turnover"/>
    <property type="evidence" value="ECO:0007669"/>
    <property type="project" value="TreeGrafter"/>
</dbReference>
<dbReference type="CDD" id="cd05007">
    <property type="entry name" value="SIS_Etherase"/>
    <property type="match status" value="1"/>
</dbReference>
<evidence type="ECO:0000313" key="4">
    <source>
        <dbReference type="EMBL" id="MVA96809.1"/>
    </source>
</evidence>
<dbReference type="Gene3D" id="3.40.50.10490">
    <property type="entry name" value="Glucose-6-phosphate isomerase like protein, domain 1"/>
    <property type="match status" value="1"/>
</dbReference>
<dbReference type="Proteomes" id="UP000463224">
    <property type="component" value="Unassembled WGS sequence"/>
</dbReference>
<dbReference type="PROSITE" id="PS51464">
    <property type="entry name" value="SIS"/>
    <property type="match status" value="1"/>
</dbReference>
<proteinExistence type="predicted"/>
<feature type="domain" description="SIS" evidence="3">
    <location>
        <begin position="53"/>
        <end position="216"/>
    </location>
</feature>
<dbReference type="NCBIfam" id="NF003915">
    <property type="entry name" value="PRK05441.1"/>
    <property type="match status" value="1"/>
</dbReference>
<dbReference type="PANTHER" id="PTHR10088">
    <property type="entry name" value="GLUCOKINASE REGULATORY PROTEIN"/>
    <property type="match status" value="1"/>
</dbReference>
<evidence type="ECO:0000313" key="5">
    <source>
        <dbReference type="Proteomes" id="UP000463224"/>
    </source>
</evidence>
<name>A0A844QG94_9HYPH</name>
<dbReference type="GO" id="GO:0016835">
    <property type="term" value="F:carbon-oxygen lyase activity"/>
    <property type="evidence" value="ECO:0007669"/>
    <property type="project" value="InterPro"/>
</dbReference>
<dbReference type="InterPro" id="IPR001347">
    <property type="entry name" value="SIS_dom"/>
</dbReference>
<dbReference type="InterPro" id="IPR046348">
    <property type="entry name" value="SIS_dom_sf"/>
</dbReference>
<dbReference type="EC" id="4.2.1.126" evidence="4"/>
<dbReference type="SUPFAM" id="SSF53697">
    <property type="entry name" value="SIS domain"/>
    <property type="match status" value="1"/>
</dbReference>
<evidence type="ECO:0000256" key="1">
    <source>
        <dbReference type="ARBA" id="ARBA00023239"/>
    </source>
</evidence>
<evidence type="ECO:0000256" key="2">
    <source>
        <dbReference type="ARBA" id="ARBA00023277"/>
    </source>
</evidence>
<organism evidence="4 5">
    <name type="scientific">Nitratireductor arenosus</name>
    <dbReference type="NCBI Taxonomy" id="2682096"/>
    <lineage>
        <taxon>Bacteria</taxon>
        <taxon>Pseudomonadati</taxon>
        <taxon>Pseudomonadota</taxon>
        <taxon>Alphaproteobacteria</taxon>
        <taxon>Hyphomicrobiales</taxon>
        <taxon>Phyllobacteriaceae</taxon>
        <taxon>Nitratireductor</taxon>
    </lineage>
</organism>
<dbReference type="InterPro" id="IPR040190">
    <property type="entry name" value="MURQ/GCKR"/>
</dbReference>
<dbReference type="RefSeq" id="WP_156711709.1">
    <property type="nucleotide sequence ID" value="NZ_WPHG01000001.1"/>
</dbReference>
<dbReference type="GO" id="GO:0016803">
    <property type="term" value="F:ether hydrolase activity"/>
    <property type="evidence" value="ECO:0007669"/>
    <property type="project" value="TreeGrafter"/>
</dbReference>
<dbReference type="AlphaFoldDB" id="A0A844QG94"/>
<gene>
    <name evidence="4" type="ORF">GN330_06050</name>
</gene>
<reference evidence="4 5" key="1">
    <citation type="submission" date="2019-12" db="EMBL/GenBank/DDBJ databases">
        <title>Nitratireductor arenosus sp. nov., Isolated from sea sand, Jeju island, South Korea.</title>
        <authorList>
            <person name="Kim W."/>
        </authorList>
    </citation>
    <scope>NUCLEOTIDE SEQUENCE [LARGE SCALE GENOMIC DNA]</scope>
    <source>
        <strain evidence="4 5">CAU 1489</strain>
    </source>
</reference>
<accession>A0A844QG94</accession>
<keyword evidence="2" id="KW-0119">Carbohydrate metabolism</keyword>
<keyword evidence="5" id="KW-1185">Reference proteome</keyword>
<sequence length="307" mass="31213">MALRRTEQRHPKADGIDLLPDEDVLARLAESQLDAATSVRDALEPIARAAMLAAETIEKGGRLAYAAAGSSGLMALADALELPGTFGIAPERIAVLIAGGAAALHTLAGGPEDDGDEAGRAVREAGLGPADCLIAVTASGSTPYALAALEEARARGVRTIAIANNAGTPAFGLADIPIVLATPPEIVAGSTRMGAGTAQKIALNMLSTLMAIRLGHVHDGFMVNLKADNHKLQARATRIVATIAGCGEDEAGALLDRAGGSVKIATLLAAGAASRAAAEDLLEGSGWRLRPALSMLRGEAHARKHAT</sequence>
<dbReference type="PANTHER" id="PTHR10088:SF4">
    <property type="entry name" value="GLUCOKINASE REGULATORY PROTEIN"/>
    <property type="match status" value="1"/>
</dbReference>
<keyword evidence="1 4" id="KW-0456">Lyase</keyword>
<protein>
    <submittedName>
        <fullName evidence="4">N-acetylmuramic acid 6-phosphate etherase</fullName>
        <ecNumber evidence="4">4.2.1.126</ecNumber>
    </submittedName>
</protein>
<comment type="caution">
    <text evidence="4">The sequence shown here is derived from an EMBL/GenBank/DDBJ whole genome shotgun (WGS) entry which is preliminary data.</text>
</comment>
<dbReference type="Gene3D" id="1.10.8.1080">
    <property type="match status" value="1"/>
</dbReference>